<keyword evidence="2" id="KW-1185">Reference proteome</keyword>
<dbReference type="SUPFAM" id="SSF56399">
    <property type="entry name" value="ADP-ribosylation"/>
    <property type="match status" value="1"/>
</dbReference>
<proteinExistence type="predicted"/>
<evidence type="ECO:0000313" key="1">
    <source>
        <dbReference type="EMBL" id="MET3585842.1"/>
    </source>
</evidence>
<comment type="caution">
    <text evidence="1">The sequence shown here is derived from an EMBL/GenBank/DDBJ whole genome shotgun (WGS) entry which is preliminary data.</text>
</comment>
<organism evidence="1 2">
    <name type="scientific">Pseudorhizobium tarimense</name>
    <dbReference type="NCBI Taxonomy" id="1079109"/>
    <lineage>
        <taxon>Bacteria</taxon>
        <taxon>Pseudomonadati</taxon>
        <taxon>Pseudomonadota</taxon>
        <taxon>Alphaproteobacteria</taxon>
        <taxon>Hyphomicrobiales</taxon>
        <taxon>Rhizobiaceae</taxon>
        <taxon>Rhizobium/Agrobacterium group</taxon>
        <taxon>Pseudorhizobium</taxon>
    </lineage>
</organism>
<sequence>MPDTFYHGTRKSDFFIHNVKVGKGWFRSASASAKVAGLENVTTPYALFHRDGDKEAVWERVREQNFPDRPPRLKAIFMFASLADAESSEWFKGEDRALIAVKVPVSENIHVADASWLDSPRSEWETCARRYWEGALTEHPKLEVLLDGSAYAEEWEAL</sequence>
<evidence type="ECO:0000313" key="2">
    <source>
        <dbReference type="Proteomes" id="UP001549031"/>
    </source>
</evidence>
<gene>
    <name evidence="1" type="ORF">ABID21_001951</name>
</gene>
<protein>
    <submittedName>
        <fullName evidence="1">Uncharacterized protein</fullName>
    </submittedName>
</protein>
<accession>A0ABV2H5Z5</accession>
<reference evidence="1 2" key="1">
    <citation type="submission" date="2024-06" db="EMBL/GenBank/DDBJ databases">
        <title>Genomic Encyclopedia of Type Strains, Phase IV (KMG-IV): sequencing the most valuable type-strain genomes for metagenomic binning, comparative biology and taxonomic classification.</title>
        <authorList>
            <person name="Goeker M."/>
        </authorList>
    </citation>
    <scope>NUCLEOTIDE SEQUENCE [LARGE SCALE GENOMIC DNA]</scope>
    <source>
        <strain evidence="1 2">DSM 105042</strain>
    </source>
</reference>
<dbReference type="Proteomes" id="UP001549031">
    <property type="component" value="Unassembled WGS sequence"/>
</dbReference>
<name>A0ABV2H5Z5_9HYPH</name>
<dbReference type="EMBL" id="JBEPLJ010000006">
    <property type="protein sequence ID" value="MET3585842.1"/>
    <property type="molecule type" value="Genomic_DNA"/>
</dbReference>